<organism evidence="1 2">
    <name type="scientific">Liparis tanakae</name>
    <name type="common">Tanaka's snailfish</name>
    <dbReference type="NCBI Taxonomy" id="230148"/>
    <lineage>
        <taxon>Eukaryota</taxon>
        <taxon>Metazoa</taxon>
        <taxon>Chordata</taxon>
        <taxon>Craniata</taxon>
        <taxon>Vertebrata</taxon>
        <taxon>Euteleostomi</taxon>
        <taxon>Actinopterygii</taxon>
        <taxon>Neopterygii</taxon>
        <taxon>Teleostei</taxon>
        <taxon>Neoteleostei</taxon>
        <taxon>Acanthomorphata</taxon>
        <taxon>Eupercaria</taxon>
        <taxon>Perciformes</taxon>
        <taxon>Cottioidei</taxon>
        <taxon>Cottales</taxon>
        <taxon>Liparidae</taxon>
        <taxon>Liparis</taxon>
    </lineage>
</organism>
<evidence type="ECO:0000313" key="2">
    <source>
        <dbReference type="Proteomes" id="UP000314294"/>
    </source>
</evidence>
<name>A0A4Z2H412_9TELE</name>
<sequence>MAESSSQSMPTGEHLAFLGQEHRVELAQHHLKGERKALRWTAVQPDSLSFPIRLAFLLSSSHSRSVFFPSEDARCSAVRPKASLKVVALWQCEVKKARSRPSEPPVNAATTSSACCCERHFGVQSGSAGVILTASDPSFLFVSQSPSLRQPTHRDRK</sequence>
<gene>
    <name evidence="1" type="ORF">EYF80_029189</name>
</gene>
<proteinExistence type="predicted"/>
<keyword evidence="2" id="KW-1185">Reference proteome</keyword>
<dbReference type="AlphaFoldDB" id="A0A4Z2H412"/>
<protein>
    <submittedName>
        <fullName evidence="1">Uncharacterized protein</fullName>
    </submittedName>
</protein>
<dbReference type="Proteomes" id="UP000314294">
    <property type="component" value="Unassembled WGS sequence"/>
</dbReference>
<evidence type="ECO:0000313" key="1">
    <source>
        <dbReference type="EMBL" id="TNN60588.1"/>
    </source>
</evidence>
<dbReference type="EMBL" id="SRLO01000331">
    <property type="protein sequence ID" value="TNN60588.1"/>
    <property type="molecule type" value="Genomic_DNA"/>
</dbReference>
<accession>A0A4Z2H412</accession>
<comment type="caution">
    <text evidence="1">The sequence shown here is derived from an EMBL/GenBank/DDBJ whole genome shotgun (WGS) entry which is preliminary data.</text>
</comment>
<reference evidence="1 2" key="1">
    <citation type="submission" date="2019-03" db="EMBL/GenBank/DDBJ databases">
        <title>First draft genome of Liparis tanakae, snailfish: a comprehensive survey of snailfish specific genes.</title>
        <authorList>
            <person name="Kim W."/>
            <person name="Song I."/>
            <person name="Jeong J.-H."/>
            <person name="Kim D."/>
            <person name="Kim S."/>
            <person name="Ryu S."/>
            <person name="Song J.Y."/>
            <person name="Lee S.K."/>
        </authorList>
    </citation>
    <scope>NUCLEOTIDE SEQUENCE [LARGE SCALE GENOMIC DNA]</scope>
    <source>
        <tissue evidence="1">Muscle</tissue>
    </source>
</reference>